<dbReference type="Gene3D" id="1.10.10.10">
    <property type="entry name" value="Winged helix-like DNA-binding domain superfamily/Winged helix DNA-binding domain"/>
    <property type="match status" value="1"/>
</dbReference>
<dbReference type="Pfam" id="PF01853">
    <property type="entry name" value="MOZ_SAS"/>
    <property type="match status" value="1"/>
</dbReference>
<dbReference type="InterPro" id="IPR016181">
    <property type="entry name" value="Acyl_CoA_acyltransferase"/>
</dbReference>
<evidence type="ECO:0000256" key="5">
    <source>
        <dbReference type="PIRSR" id="PIRSR602717-51"/>
    </source>
</evidence>
<dbReference type="Proteomes" id="UP001432027">
    <property type="component" value="Unassembled WGS sequence"/>
</dbReference>
<evidence type="ECO:0000256" key="3">
    <source>
        <dbReference type="ARBA" id="ARBA00022679"/>
    </source>
</evidence>
<accession>A0AAV5TTA4</accession>
<keyword evidence="4" id="KW-0007">Acetylation</keyword>
<dbReference type="PANTHER" id="PTHR10615">
    <property type="entry name" value="HISTONE ACETYLTRANSFERASE"/>
    <property type="match status" value="1"/>
</dbReference>
<evidence type="ECO:0000256" key="2">
    <source>
        <dbReference type="ARBA" id="ARBA00013184"/>
    </source>
</evidence>
<keyword evidence="8" id="KW-1185">Reference proteome</keyword>
<gene>
    <name evidence="7" type="ORF">PENTCL1PPCAC_19399</name>
</gene>
<dbReference type="GO" id="GO:0010484">
    <property type="term" value="F:histone H3 acetyltransferase activity"/>
    <property type="evidence" value="ECO:0007669"/>
    <property type="project" value="TreeGrafter"/>
</dbReference>
<evidence type="ECO:0000313" key="8">
    <source>
        <dbReference type="Proteomes" id="UP001432027"/>
    </source>
</evidence>
<dbReference type="GO" id="GO:0005634">
    <property type="term" value="C:nucleus"/>
    <property type="evidence" value="ECO:0007669"/>
    <property type="project" value="TreeGrafter"/>
</dbReference>
<dbReference type="EC" id="2.3.1.48" evidence="2"/>
<evidence type="ECO:0000313" key="7">
    <source>
        <dbReference type="EMBL" id="GMS97224.1"/>
    </source>
</evidence>
<dbReference type="GO" id="GO:0070776">
    <property type="term" value="C:MOZ/MORF histone acetyltransferase complex"/>
    <property type="evidence" value="ECO:0007669"/>
    <property type="project" value="TreeGrafter"/>
</dbReference>
<dbReference type="GO" id="GO:0006357">
    <property type="term" value="P:regulation of transcription by RNA polymerase II"/>
    <property type="evidence" value="ECO:0007669"/>
    <property type="project" value="TreeGrafter"/>
</dbReference>
<feature type="domain" description="MYST-type HAT" evidence="6">
    <location>
        <begin position="1"/>
        <end position="152"/>
    </location>
</feature>
<proteinExistence type="inferred from homology"/>
<dbReference type="GO" id="GO:0003712">
    <property type="term" value="F:transcription coregulator activity"/>
    <property type="evidence" value="ECO:0007669"/>
    <property type="project" value="TreeGrafter"/>
</dbReference>
<dbReference type="SUPFAM" id="SSF55729">
    <property type="entry name" value="Acyl-CoA N-acyltransferases (Nat)"/>
    <property type="match status" value="1"/>
</dbReference>
<dbReference type="GO" id="GO:0003682">
    <property type="term" value="F:chromatin binding"/>
    <property type="evidence" value="ECO:0007669"/>
    <property type="project" value="TreeGrafter"/>
</dbReference>
<organism evidence="7 8">
    <name type="scientific">Pristionchus entomophagus</name>
    <dbReference type="NCBI Taxonomy" id="358040"/>
    <lineage>
        <taxon>Eukaryota</taxon>
        <taxon>Metazoa</taxon>
        <taxon>Ecdysozoa</taxon>
        <taxon>Nematoda</taxon>
        <taxon>Chromadorea</taxon>
        <taxon>Rhabditida</taxon>
        <taxon>Rhabditina</taxon>
        <taxon>Diplogasteromorpha</taxon>
        <taxon>Diplogasteroidea</taxon>
        <taxon>Neodiplogasteridae</taxon>
        <taxon>Pristionchus</taxon>
    </lineage>
</organism>
<name>A0AAV5TTA4_9BILA</name>
<dbReference type="Gene3D" id="3.40.630.30">
    <property type="match status" value="1"/>
</dbReference>
<feature type="non-terminal residue" evidence="7">
    <location>
        <position position="175"/>
    </location>
</feature>
<reference evidence="7" key="1">
    <citation type="submission" date="2023-10" db="EMBL/GenBank/DDBJ databases">
        <title>Genome assembly of Pristionchus species.</title>
        <authorList>
            <person name="Yoshida K."/>
            <person name="Sommer R.J."/>
        </authorList>
    </citation>
    <scope>NUCLEOTIDE SEQUENCE</scope>
    <source>
        <strain evidence="7">RS0144</strain>
    </source>
</reference>
<keyword evidence="3" id="KW-0808">Transferase</keyword>
<protein>
    <recommendedName>
        <fullName evidence="2">histone acetyltransferase</fullName>
        <ecNumber evidence="2">2.3.1.48</ecNumber>
    </recommendedName>
</protein>
<dbReference type="PANTHER" id="PTHR10615:SF217">
    <property type="entry name" value="HISTONE ACETYLTRANSFERASE"/>
    <property type="match status" value="1"/>
</dbReference>
<sequence>QEKYSVTENWNLSCIVVLPCYQKQGFGRFLIDFSYLLTRREKKVGTPEQPFSNLGRVTYAAYWKSALLEYLRNVFKVENREQFSLYDIAVDTGISLNDAVKVLEALGMLVKDKDSDCIELLYNEELIEAHWKKAQANKERIWIDESVLKWEPAKHAPLEDGIVGSPSREVSPALS</sequence>
<feature type="active site" description="Proton donor/acceptor" evidence="5">
    <location>
        <position position="48"/>
    </location>
</feature>
<comment type="caution">
    <text evidence="7">The sequence shown here is derived from an EMBL/GenBank/DDBJ whole genome shotgun (WGS) entry which is preliminary data.</text>
</comment>
<dbReference type="PROSITE" id="PS51726">
    <property type="entry name" value="MYST_HAT"/>
    <property type="match status" value="1"/>
</dbReference>
<comment type="similarity">
    <text evidence="1">Belongs to the MYST (SAS/MOZ) family.</text>
</comment>
<dbReference type="EMBL" id="BTSX01000004">
    <property type="protein sequence ID" value="GMS97224.1"/>
    <property type="molecule type" value="Genomic_DNA"/>
</dbReference>
<dbReference type="InterPro" id="IPR036388">
    <property type="entry name" value="WH-like_DNA-bd_sf"/>
</dbReference>
<evidence type="ECO:0000256" key="4">
    <source>
        <dbReference type="ARBA" id="ARBA00022990"/>
    </source>
</evidence>
<dbReference type="InterPro" id="IPR002717">
    <property type="entry name" value="HAT_MYST-type"/>
</dbReference>
<dbReference type="InterPro" id="IPR050603">
    <property type="entry name" value="MYST_HAT"/>
</dbReference>
<dbReference type="AlphaFoldDB" id="A0AAV5TTA4"/>
<evidence type="ECO:0000259" key="6">
    <source>
        <dbReference type="PROSITE" id="PS51726"/>
    </source>
</evidence>
<evidence type="ECO:0000256" key="1">
    <source>
        <dbReference type="ARBA" id="ARBA00010107"/>
    </source>
</evidence>
<feature type="non-terminal residue" evidence="7">
    <location>
        <position position="1"/>
    </location>
</feature>